<dbReference type="InterPro" id="IPR000589">
    <property type="entry name" value="Ribosomal_uS15"/>
</dbReference>
<organism evidence="8 9">
    <name type="scientific">Rhodamnia argentea</name>
    <dbReference type="NCBI Taxonomy" id="178133"/>
    <lineage>
        <taxon>Eukaryota</taxon>
        <taxon>Viridiplantae</taxon>
        <taxon>Streptophyta</taxon>
        <taxon>Embryophyta</taxon>
        <taxon>Tracheophyta</taxon>
        <taxon>Spermatophyta</taxon>
        <taxon>Magnoliopsida</taxon>
        <taxon>eudicotyledons</taxon>
        <taxon>Gunneridae</taxon>
        <taxon>Pentapetalae</taxon>
        <taxon>rosids</taxon>
        <taxon>malvids</taxon>
        <taxon>Myrtales</taxon>
        <taxon>Myrtaceae</taxon>
        <taxon>Myrtoideae</taxon>
        <taxon>Myrteae</taxon>
        <taxon>Australasian group</taxon>
        <taxon>Rhodamnia</taxon>
    </lineage>
</organism>
<evidence type="ECO:0000256" key="4">
    <source>
        <dbReference type="ARBA" id="ARBA00023274"/>
    </source>
</evidence>
<feature type="compositionally biased region" description="Low complexity" evidence="7">
    <location>
        <begin position="68"/>
        <end position="78"/>
    </location>
</feature>
<reference evidence="8" key="1">
    <citation type="submission" date="2025-05" db="UniProtKB">
        <authorList>
            <consortium name="RefSeq"/>
        </authorList>
    </citation>
    <scope>NUCLEOTIDE SEQUENCE [LARGE SCALE GENOMIC DNA]</scope>
</reference>
<reference evidence="9" key="2">
    <citation type="submission" date="2025-08" db="UniProtKB">
        <authorList>
            <consortium name="RefSeq"/>
        </authorList>
    </citation>
    <scope>IDENTIFICATION</scope>
    <source>
        <tissue evidence="9">Leaf</tissue>
    </source>
</reference>
<evidence type="ECO:0000256" key="6">
    <source>
        <dbReference type="ARBA" id="ARBA00035484"/>
    </source>
</evidence>
<evidence type="ECO:0000313" key="9">
    <source>
        <dbReference type="RefSeq" id="XP_030546848.2"/>
    </source>
</evidence>
<comment type="similarity">
    <text evidence="1">Belongs to the universal ribosomal protein uS15 family.</text>
</comment>
<dbReference type="GO" id="GO:0005737">
    <property type="term" value="C:cytoplasm"/>
    <property type="evidence" value="ECO:0007669"/>
    <property type="project" value="UniProtKB-ARBA"/>
</dbReference>
<name>A0A8B8QK01_9MYRT</name>
<gene>
    <name evidence="9" type="primary">LOC115752691</name>
</gene>
<comment type="subunit">
    <text evidence="2">Part of the 30S ribosomal subunit.</text>
</comment>
<feature type="compositionally biased region" description="Basic and acidic residues" evidence="7">
    <location>
        <begin position="234"/>
        <end position="248"/>
    </location>
</feature>
<dbReference type="InterPro" id="IPR005290">
    <property type="entry name" value="Ribosomal_uS15_bac-type"/>
</dbReference>
<keyword evidence="4" id="KW-0687">Ribonucleoprotein</keyword>
<keyword evidence="3" id="KW-0689">Ribosomal protein</keyword>
<dbReference type="Pfam" id="PF00312">
    <property type="entry name" value="Ribosomal_S15"/>
    <property type="match status" value="1"/>
</dbReference>
<sequence length="464" mass="51778">MALQLRSGRKSLPSPSLMRFFSEKPDPDAESPPPNFTPDDTDSKPQSSTPHVPLSNFLSQVRARLKQDQQQQQQQQQQRYNRPTFSSSFPASNAPNQQPSRAASLEESRRNLSEFRRRSAVPDPLVSSNVRSVTFQELYNRNVIARNGEANSGGPGSVPTKPGGKLSLNAISESLTKMGSGQNTGPDALPKSRNLMSLSQLANSLRTSPGLGDSGSGIKAIGGGENLPPSVFGREMRERKEGEGKTLDGRSKTEFLRMYGYADLGGKLKMLRPECVAKGRDGKGWFSLEELNERLVKLREMEEKQTGGSPFSDLRSSLTHMKYADDEKTKKTTLLRLNLLGQLGGTPDFMLQPPKEQLVEKYFHPDNMSSAEKLKIQLAEVRDEFKMSQSDCGSARVQVAQLTTKIKHLAKALHKKDKHSRKGLEAMVQRRKRLLKYLRRTDWDSYCLVLSKLGLRDNPDYKNA</sequence>
<evidence type="ECO:0000256" key="7">
    <source>
        <dbReference type="SAM" id="MobiDB-lite"/>
    </source>
</evidence>
<keyword evidence="8" id="KW-1185">Reference proteome</keyword>
<dbReference type="SUPFAM" id="SSF47060">
    <property type="entry name" value="S15/NS1 RNA-binding domain"/>
    <property type="match status" value="1"/>
</dbReference>
<feature type="region of interest" description="Disordered" evidence="7">
    <location>
        <begin position="1"/>
        <end position="110"/>
    </location>
</feature>
<feature type="region of interest" description="Disordered" evidence="7">
    <location>
        <begin position="205"/>
        <end position="248"/>
    </location>
</feature>
<evidence type="ECO:0000256" key="2">
    <source>
        <dbReference type="ARBA" id="ARBA00011458"/>
    </source>
</evidence>
<evidence type="ECO:0000313" key="8">
    <source>
        <dbReference type="Proteomes" id="UP000827889"/>
    </source>
</evidence>
<dbReference type="GO" id="GO:0005840">
    <property type="term" value="C:ribosome"/>
    <property type="evidence" value="ECO:0007669"/>
    <property type="project" value="UniProtKB-KW"/>
</dbReference>
<dbReference type="NCBIfam" id="TIGR00952">
    <property type="entry name" value="S15_bact"/>
    <property type="match status" value="1"/>
</dbReference>
<dbReference type="GO" id="GO:0003735">
    <property type="term" value="F:structural constituent of ribosome"/>
    <property type="evidence" value="ECO:0007669"/>
    <property type="project" value="InterPro"/>
</dbReference>
<dbReference type="RefSeq" id="XP_030546848.2">
    <property type="nucleotide sequence ID" value="XM_030690988.2"/>
</dbReference>
<dbReference type="GO" id="GO:1990904">
    <property type="term" value="C:ribonucleoprotein complex"/>
    <property type="evidence" value="ECO:0007669"/>
    <property type="project" value="UniProtKB-KW"/>
</dbReference>
<dbReference type="AlphaFoldDB" id="A0A8B8QK01"/>
<dbReference type="PANTHER" id="PTHR47546">
    <property type="entry name" value="S15/NS1, RNA-BINDING PROTEIN"/>
    <property type="match status" value="1"/>
</dbReference>
<protein>
    <recommendedName>
        <fullName evidence="5">Small ribosomal subunit protein uS15c</fullName>
    </recommendedName>
    <alternativeName>
        <fullName evidence="6">30S ribosomal protein S15, chloroplastic</fullName>
    </alternativeName>
</protein>
<evidence type="ECO:0000256" key="1">
    <source>
        <dbReference type="ARBA" id="ARBA00008434"/>
    </source>
</evidence>
<dbReference type="KEGG" id="rarg:115752691"/>
<feature type="compositionally biased region" description="Gly residues" evidence="7">
    <location>
        <begin position="212"/>
        <end position="225"/>
    </location>
</feature>
<evidence type="ECO:0000256" key="5">
    <source>
        <dbReference type="ARBA" id="ARBA00035250"/>
    </source>
</evidence>
<dbReference type="CDD" id="cd00353">
    <property type="entry name" value="Ribosomal_S15p_S13e"/>
    <property type="match status" value="1"/>
</dbReference>
<dbReference type="Gene3D" id="1.10.287.10">
    <property type="entry name" value="S15/NS1, RNA-binding"/>
    <property type="match status" value="1"/>
</dbReference>
<dbReference type="InterPro" id="IPR009068">
    <property type="entry name" value="uS15_NS1_RNA-bd_sf"/>
</dbReference>
<feature type="region of interest" description="Disordered" evidence="7">
    <location>
        <begin position="146"/>
        <end position="167"/>
    </location>
</feature>
<dbReference type="GeneID" id="115752691"/>
<dbReference type="GO" id="GO:0006412">
    <property type="term" value="P:translation"/>
    <property type="evidence" value="ECO:0007669"/>
    <property type="project" value="InterPro"/>
</dbReference>
<accession>A0A8B8QK01</accession>
<dbReference type="SMART" id="SM01387">
    <property type="entry name" value="Ribosomal_S15"/>
    <property type="match status" value="1"/>
</dbReference>
<dbReference type="PANTHER" id="PTHR47546:SF3">
    <property type="entry name" value="30S RIBOSOMAL PROTEIN S15, CHLOROPLASTIC"/>
    <property type="match status" value="1"/>
</dbReference>
<feature type="compositionally biased region" description="Polar residues" evidence="7">
    <location>
        <begin position="79"/>
        <end position="101"/>
    </location>
</feature>
<dbReference type="HAMAP" id="MF_01343_B">
    <property type="entry name" value="Ribosomal_uS15_B"/>
    <property type="match status" value="1"/>
</dbReference>
<evidence type="ECO:0000256" key="3">
    <source>
        <dbReference type="ARBA" id="ARBA00022980"/>
    </source>
</evidence>
<proteinExistence type="inferred from homology"/>
<dbReference type="Proteomes" id="UP000827889">
    <property type="component" value="Chromosome 2"/>
</dbReference>